<dbReference type="Pfam" id="PF01180">
    <property type="entry name" value="DHO_dh"/>
    <property type="match status" value="1"/>
</dbReference>
<proteinExistence type="predicted"/>
<dbReference type="PANTHER" id="PTHR48109">
    <property type="entry name" value="DIHYDROOROTATE DEHYDROGENASE (QUINONE), MITOCHONDRIAL-RELATED"/>
    <property type="match status" value="1"/>
</dbReference>
<evidence type="ECO:0000256" key="5">
    <source>
        <dbReference type="ARBA" id="ARBA00022975"/>
    </source>
</evidence>
<dbReference type="CDD" id="cd04738">
    <property type="entry name" value="DHOD_2_like"/>
    <property type="match status" value="1"/>
</dbReference>
<dbReference type="NCBIfam" id="TIGR01036">
    <property type="entry name" value="pyrD_sub2"/>
    <property type="match status" value="1"/>
</dbReference>
<dbReference type="AlphaFoldDB" id="A0A1F5GTQ8"/>
<evidence type="ECO:0000256" key="4">
    <source>
        <dbReference type="ARBA" id="ARBA00022643"/>
    </source>
</evidence>
<dbReference type="GO" id="GO:0009220">
    <property type="term" value="P:pyrimidine ribonucleotide biosynthetic process"/>
    <property type="evidence" value="ECO:0007669"/>
    <property type="project" value="UniProtKB-UniRule"/>
</dbReference>
<dbReference type="InterPro" id="IPR050074">
    <property type="entry name" value="DHO_dehydrogenase"/>
</dbReference>
<dbReference type="STRING" id="1797724.A3A48_04140"/>
<dbReference type="GO" id="GO:0005886">
    <property type="term" value="C:plasma membrane"/>
    <property type="evidence" value="ECO:0007669"/>
    <property type="project" value="TreeGrafter"/>
</dbReference>
<dbReference type="EMBL" id="MFBN01000021">
    <property type="protein sequence ID" value="OGD95263.1"/>
    <property type="molecule type" value="Genomic_DNA"/>
</dbReference>
<accession>A0A1F5GTQ8</accession>
<evidence type="ECO:0000256" key="6">
    <source>
        <dbReference type="ARBA" id="ARBA00023002"/>
    </source>
</evidence>
<dbReference type="NCBIfam" id="NF003652">
    <property type="entry name" value="PRK05286.2-5"/>
    <property type="match status" value="1"/>
</dbReference>
<comment type="cofactor">
    <cofactor evidence="1">
        <name>FMN</name>
        <dbReference type="ChEBI" id="CHEBI:58210"/>
    </cofactor>
</comment>
<protein>
    <recommendedName>
        <fullName evidence="8">Dihydroorotate dehydrogenase (quinone)</fullName>
        <ecNumber evidence="8">1.3.5.2</ecNumber>
    </recommendedName>
</protein>
<dbReference type="Gene3D" id="3.20.20.70">
    <property type="entry name" value="Aldolase class I"/>
    <property type="match status" value="1"/>
</dbReference>
<keyword evidence="7" id="KW-0472">Membrane</keyword>
<evidence type="ECO:0000313" key="10">
    <source>
        <dbReference type="EMBL" id="OGD95263.1"/>
    </source>
</evidence>
<reference evidence="10 11" key="1">
    <citation type="journal article" date="2016" name="Nat. Commun.">
        <title>Thousands of microbial genomes shed light on interconnected biogeochemical processes in an aquifer system.</title>
        <authorList>
            <person name="Anantharaman K."/>
            <person name="Brown C.T."/>
            <person name="Hug L.A."/>
            <person name="Sharon I."/>
            <person name="Castelle C.J."/>
            <person name="Probst A.J."/>
            <person name="Thomas B.C."/>
            <person name="Singh A."/>
            <person name="Wilkins M.J."/>
            <person name="Karaoz U."/>
            <person name="Brodie E.L."/>
            <person name="Williams K.H."/>
            <person name="Hubbard S.S."/>
            <person name="Banfield J.F."/>
        </authorList>
    </citation>
    <scope>NUCLEOTIDE SEQUENCE [LARGE SCALE GENOMIC DNA]</scope>
</reference>
<organism evidence="10 11">
    <name type="scientific">Candidatus Curtissbacteria bacterium RIFCSPLOWO2_01_FULL_37_9</name>
    <dbReference type="NCBI Taxonomy" id="1797724"/>
    <lineage>
        <taxon>Bacteria</taxon>
        <taxon>Candidatus Curtissiibacteriota</taxon>
    </lineage>
</organism>
<gene>
    <name evidence="10" type="ORF">A3A48_04140</name>
</gene>
<evidence type="ECO:0000256" key="7">
    <source>
        <dbReference type="ARBA" id="ARBA00023136"/>
    </source>
</evidence>
<evidence type="ECO:0000256" key="3">
    <source>
        <dbReference type="ARBA" id="ARBA00022630"/>
    </source>
</evidence>
<dbReference type="InterPro" id="IPR013785">
    <property type="entry name" value="Aldolase_TIM"/>
</dbReference>
<comment type="pathway">
    <text evidence="2">Pyrimidine metabolism; UMP biosynthesis via de novo pathway.</text>
</comment>
<evidence type="ECO:0000256" key="2">
    <source>
        <dbReference type="ARBA" id="ARBA00004725"/>
    </source>
</evidence>
<keyword evidence="4" id="KW-0288">FMN</keyword>
<dbReference type="InterPro" id="IPR005720">
    <property type="entry name" value="Dihydroorotate_DH_cat"/>
</dbReference>
<keyword evidence="3" id="KW-0285">Flavoprotein</keyword>
<dbReference type="GO" id="GO:0106430">
    <property type="term" value="F:dihydroorotate dehydrogenase (quinone) activity"/>
    <property type="evidence" value="ECO:0007669"/>
    <property type="project" value="UniProtKB-EC"/>
</dbReference>
<name>A0A1F5GTQ8_9BACT</name>
<evidence type="ECO:0000313" key="11">
    <source>
        <dbReference type="Proteomes" id="UP000178336"/>
    </source>
</evidence>
<evidence type="ECO:0000256" key="1">
    <source>
        <dbReference type="ARBA" id="ARBA00001917"/>
    </source>
</evidence>
<dbReference type="GO" id="GO:0006207">
    <property type="term" value="P:'de novo' pyrimidine nucleobase biosynthetic process"/>
    <property type="evidence" value="ECO:0007669"/>
    <property type="project" value="UniProtKB-UniRule"/>
</dbReference>
<dbReference type="Proteomes" id="UP000178336">
    <property type="component" value="Unassembled WGS sequence"/>
</dbReference>
<evidence type="ECO:0000259" key="9">
    <source>
        <dbReference type="Pfam" id="PF01180"/>
    </source>
</evidence>
<keyword evidence="6" id="KW-0560">Oxidoreductase</keyword>
<dbReference type="PANTHER" id="PTHR48109:SF4">
    <property type="entry name" value="DIHYDROOROTATE DEHYDROGENASE (QUINONE), MITOCHONDRIAL"/>
    <property type="match status" value="1"/>
</dbReference>
<sequence>MYELITALRNRTHKLLYKNILQPVLFQIDPEIIHDRMVTIGQFLGKFYVLRQITSLFFNYSNKNLEQEILGIKFNNPVGLGAGFDKNAQLTQILPSLGFGFAEVGSITGKPCKGNPKPRLWRLKKSKSLLVYYGLKNDGSDAISKKLKKLRLEIPIGINIAKTNSKDTVKVDAGIRDYAKAFKKFISIGAYFTINISCPNAYGGQPFTDSVKLEKLLTRIDKIYTNKPIFLKLSPDLTNNDVDKILEVSEKHRVNGFICANLTKNRNNSRIKDSIISKEGGVSGKVVEDLSNDLISYVYKKTCVSHAQNKKTNGKFVIIGLGGVFKAEDAYKKIKLGASLVQLITGMIYESPQVISEINQGLVKLLVKDGYSNISQAIGADNK</sequence>
<evidence type="ECO:0000256" key="8">
    <source>
        <dbReference type="NCBIfam" id="TIGR01036"/>
    </source>
</evidence>
<feature type="domain" description="Dihydroorotate dehydrogenase catalytic" evidence="9">
    <location>
        <begin position="65"/>
        <end position="366"/>
    </location>
</feature>
<dbReference type="EC" id="1.3.5.2" evidence="8"/>
<dbReference type="SUPFAM" id="SSF51395">
    <property type="entry name" value="FMN-linked oxidoreductases"/>
    <property type="match status" value="1"/>
</dbReference>
<dbReference type="InterPro" id="IPR005719">
    <property type="entry name" value="Dihydroorotate_DH_2"/>
</dbReference>
<comment type="caution">
    <text evidence="10">The sequence shown here is derived from an EMBL/GenBank/DDBJ whole genome shotgun (WGS) entry which is preliminary data.</text>
</comment>
<dbReference type="GO" id="GO:0005737">
    <property type="term" value="C:cytoplasm"/>
    <property type="evidence" value="ECO:0007669"/>
    <property type="project" value="InterPro"/>
</dbReference>
<keyword evidence="5" id="KW-0665">Pyrimidine biosynthesis</keyword>